<keyword evidence="2" id="KW-1185">Reference proteome</keyword>
<dbReference type="Proteomes" id="UP001500221">
    <property type="component" value="Unassembled WGS sequence"/>
</dbReference>
<comment type="caution">
    <text evidence="1">The sequence shown here is derived from an EMBL/GenBank/DDBJ whole genome shotgun (WGS) entry which is preliminary data.</text>
</comment>
<sequence length="527" mass="57396">MKPSSPLPARRLIEPDVWTCPHGKRVRPEAFETFGPEVADVCAKTGYVPDPQQELILDLAFAFRPDGSPASFEICVICCRQNLKTGVLKMIVLGWLYVLDVPEIVWSAHEMSTTLDAQSELADLIQGSPALSRRVLPQRNRGVYTDNGSERLELRDPRTGLEQTVMFKARTKSGGRGLARPKLILDESFALTPRMLGSLIPIMLAMTNPQVVYASSPGMADSDALGEIRERGTAGSTPMMTYVEWHSPRTPCEDPDCQHPKNGDPACALNRVELWEKANPTLSTGRITLEKIANTRQALPAEEFMRECLGWWESDEEDAGATAVDLRAWRRLVDERVPASTRVAVVLDVEPDKSAGSIGVAGDGPAGRTLLVVQTKPGLAWMVPAVERLRERLGDGVLEVALHPTRTAGLSTRLTAAGIDHVTLPSKDYTAGCSALLDGLDEGTLVHTDQAEMTAAAAFARTRYVNEVPTWDRRDTDIHVGPIVAPATALHRFGALTAVAVVPAGVPRSEDEAAVRREAIDIATVRW</sequence>
<evidence type="ECO:0000313" key="2">
    <source>
        <dbReference type="Proteomes" id="UP001500221"/>
    </source>
</evidence>
<name>A0ABP9Q6E1_9ACTN</name>
<dbReference type="EMBL" id="BAABKG010000005">
    <property type="protein sequence ID" value="GAA5154751.1"/>
    <property type="molecule type" value="Genomic_DNA"/>
</dbReference>
<proteinExistence type="predicted"/>
<protein>
    <recommendedName>
        <fullName evidence="3">Terminase</fullName>
    </recommendedName>
</protein>
<reference evidence="2" key="1">
    <citation type="journal article" date="2019" name="Int. J. Syst. Evol. Microbiol.">
        <title>The Global Catalogue of Microorganisms (GCM) 10K type strain sequencing project: providing services to taxonomists for standard genome sequencing and annotation.</title>
        <authorList>
            <consortium name="The Broad Institute Genomics Platform"/>
            <consortium name="The Broad Institute Genome Sequencing Center for Infectious Disease"/>
            <person name="Wu L."/>
            <person name="Ma J."/>
        </authorList>
    </citation>
    <scope>NUCLEOTIDE SEQUENCE [LARGE SCALE GENOMIC DNA]</scope>
    <source>
        <strain evidence="2">JCM 18459</strain>
    </source>
</reference>
<evidence type="ECO:0000313" key="1">
    <source>
        <dbReference type="EMBL" id="GAA5154751.1"/>
    </source>
</evidence>
<accession>A0ABP9Q6E1</accession>
<dbReference type="InterPro" id="IPR027417">
    <property type="entry name" value="P-loop_NTPase"/>
</dbReference>
<dbReference type="Gene3D" id="3.40.50.300">
    <property type="entry name" value="P-loop containing nucleotide triphosphate hydrolases"/>
    <property type="match status" value="1"/>
</dbReference>
<dbReference type="RefSeq" id="WP_345462644.1">
    <property type="nucleotide sequence ID" value="NZ_BAABKG010000005.1"/>
</dbReference>
<organism evidence="1 2">
    <name type="scientific">Nocardioides marinquilinus</name>
    <dbReference type="NCBI Taxonomy" id="1210400"/>
    <lineage>
        <taxon>Bacteria</taxon>
        <taxon>Bacillati</taxon>
        <taxon>Actinomycetota</taxon>
        <taxon>Actinomycetes</taxon>
        <taxon>Propionibacteriales</taxon>
        <taxon>Nocardioidaceae</taxon>
        <taxon>Nocardioides</taxon>
    </lineage>
</organism>
<gene>
    <name evidence="1" type="ORF">GCM10023340_38810</name>
</gene>
<evidence type="ECO:0008006" key="3">
    <source>
        <dbReference type="Google" id="ProtNLM"/>
    </source>
</evidence>